<dbReference type="SUPFAM" id="SSF55729">
    <property type="entry name" value="Acyl-CoA N-acyltransferases (Nat)"/>
    <property type="match status" value="2"/>
</dbReference>
<dbReference type="Pfam" id="PF02388">
    <property type="entry name" value="FemAB"/>
    <property type="match status" value="2"/>
</dbReference>
<evidence type="ECO:0000256" key="6">
    <source>
        <dbReference type="ARBA" id="ARBA00023316"/>
    </source>
</evidence>
<evidence type="ECO:0000256" key="5">
    <source>
        <dbReference type="ARBA" id="ARBA00023315"/>
    </source>
</evidence>
<dbReference type="PANTHER" id="PTHR36174:SF1">
    <property type="entry name" value="LIPID II:GLYCINE GLYCYLTRANSFERASE"/>
    <property type="match status" value="1"/>
</dbReference>
<proteinExistence type="inferred from homology"/>
<dbReference type="InterPro" id="IPR016181">
    <property type="entry name" value="Acyl_CoA_acyltransferase"/>
</dbReference>
<dbReference type="RefSeq" id="WP_318751058.1">
    <property type="nucleotide sequence ID" value="NZ_CP132508.1"/>
</dbReference>
<evidence type="ECO:0000259" key="7">
    <source>
        <dbReference type="PROSITE" id="PS51186"/>
    </source>
</evidence>
<accession>A0ABZ0QQ47</accession>
<dbReference type="PANTHER" id="PTHR36174">
    <property type="entry name" value="LIPID II:GLYCINE GLYCYLTRANSFERASE"/>
    <property type="match status" value="1"/>
</dbReference>
<keyword evidence="9" id="KW-1185">Reference proteome</keyword>
<evidence type="ECO:0000313" key="8">
    <source>
        <dbReference type="EMBL" id="WPD19551.1"/>
    </source>
</evidence>
<dbReference type="InterPro" id="IPR050644">
    <property type="entry name" value="PG_Glycine_Bridge_Synth"/>
</dbReference>
<evidence type="ECO:0000313" key="9">
    <source>
        <dbReference type="Proteomes" id="UP001304683"/>
    </source>
</evidence>
<evidence type="ECO:0000256" key="1">
    <source>
        <dbReference type="ARBA" id="ARBA00009943"/>
    </source>
</evidence>
<evidence type="ECO:0000256" key="2">
    <source>
        <dbReference type="ARBA" id="ARBA00022679"/>
    </source>
</evidence>
<organism evidence="8 9">
    <name type="scientific">Thermaerobacter composti</name>
    <dbReference type="NCBI Taxonomy" id="554949"/>
    <lineage>
        <taxon>Bacteria</taxon>
        <taxon>Bacillati</taxon>
        <taxon>Bacillota</taxon>
        <taxon>Clostridia</taxon>
        <taxon>Eubacteriales</taxon>
        <taxon>Clostridiales Family XVII. Incertae Sedis</taxon>
        <taxon>Thermaerobacter</taxon>
    </lineage>
</organism>
<comment type="similarity">
    <text evidence="1">Belongs to the FemABX family.</text>
</comment>
<dbReference type="PROSITE" id="PS51191">
    <property type="entry name" value="FEMABX"/>
    <property type="match status" value="1"/>
</dbReference>
<keyword evidence="3" id="KW-0133">Cell shape</keyword>
<feature type="domain" description="N-acetyltransferase" evidence="7">
    <location>
        <begin position="184"/>
        <end position="342"/>
    </location>
</feature>
<keyword evidence="6" id="KW-0961">Cell wall biogenesis/degradation</keyword>
<sequence length="367" mass="41696">MNRPRSLRVEPAREPDREAYDRAVAACGKPHFMQLWGWGEVKRTTGWEPLRFLARDGSAIRGALTVLCRRLPGLGAVFYAPTGPAVDYRHRAVVEALLAAAADEARRRRAVMLRIDPDIPVQHRDAVALLDRLSFRRGTEATAFEGLQPRFVMRLPLAPTPEETLARFEAKTRYNIRYAARHGVTTRAAASEQDLAAFYRLLQLTAARQRFAIRAFSYYEALWRHLIAPGHGRVFLAEYQGRPVAGVMVFRCGDVVWYLYGGTDYAARKVMPSHAAQWAAIRWAIAEGCRIYDFRGVSGNLDPADPHYGLYRFKKGFGAELVEYVGEFERVFAPLRYWAFRGAFAARRRLLRLLRRRRAAPSPADAE</sequence>
<dbReference type="Proteomes" id="UP001304683">
    <property type="component" value="Chromosome"/>
</dbReference>
<protein>
    <submittedName>
        <fullName evidence="8">Peptidoglycan bridge formation glycyltransferase FemA/FemB family protein</fullName>
    </submittedName>
</protein>
<keyword evidence="4" id="KW-0573">Peptidoglycan synthesis</keyword>
<keyword evidence="2" id="KW-0808">Transferase</keyword>
<dbReference type="Gene3D" id="3.40.630.30">
    <property type="match status" value="2"/>
</dbReference>
<reference evidence="8 9" key="1">
    <citation type="submission" date="2023-08" db="EMBL/GenBank/DDBJ databases">
        <title>Genome sequence of Thermaerobacter compostii strain Ins1, a spore-forming filamentous bacterium isolated from a deep geothermal reservoir.</title>
        <authorList>
            <person name="Bregnard D."/>
            <person name="Gonzalez D."/>
            <person name="Junier P."/>
        </authorList>
    </citation>
    <scope>NUCLEOTIDE SEQUENCE [LARGE SCALE GENOMIC DNA]</scope>
    <source>
        <strain evidence="8 9">Ins1</strain>
    </source>
</reference>
<keyword evidence="5" id="KW-0012">Acyltransferase</keyword>
<name>A0ABZ0QQ47_9FIRM</name>
<dbReference type="InterPro" id="IPR000182">
    <property type="entry name" value="GNAT_dom"/>
</dbReference>
<evidence type="ECO:0000256" key="4">
    <source>
        <dbReference type="ARBA" id="ARBA00022984"/>
    </source>
</evidence>
<evidence type="ECO:0000256" key="3">
    <source>
        <dbReference type="ARBA" id="ARBA00022960"/>
    </source>
</evidence>
<dbReference type="PROSITE" id="PS51186">
    <property type="entry name" value="GNAT"/>
    <property type="match status" value="1"/>
</dbReference>
<dbReference type="InterPro" id="IPR003447">
    <property type="entry name" value="FEMABX"/>
</dbReference>
<gene>
    <name evidence="8" type="ORF">Q5761_02445</name>
</gene>
<dbReference type="EMBL" id="CP132508">
    <property type="protein sequence ID" value="WPD19551.1"/>
    <property type="molecule type" value="Genomic_DNA"/>
</dbReference>